<dbReference type="Gene3D" id="1.10.1040.10">
    <property type="entry name" value="N-(1-d-carboxylethyl)-l-norvaline Dehydrogenase, domain 2"/>
    <property type="match status" value="1"/>
</dbReference>
<feature type="domain" description="3-hydroxyisobutyrate dehydrogenase-like NAD-binding" evidence="5">
    <location>
        <begin position="171"/>
        <end position="287"/>
    </location>
</feature>
<dbReference type="EMBL" id="SPKJ01000003">
    <property type="protein sequence ID" value="MYZ46401.1"/>
    <property type="molecule type" value="Genomic_DNA"/>
</dbReference>
<dbReference type="InterPro" id="IPR036291">
    <property type="entry name" value="NAD(P)-bd_dom_sf"/>
</dbReference>
<dbReference type="InterPro" id="IPR013328">
    <property type="entry name" value="6PGD_dom2"/>
</dbReference>
<dbReference type="InterPro" id="IPR008927">
    <property type="entry name" value="6-PGluconate_DH-like_C_sf"/>
</dbReference>
<reference evidence="6" key="1">
    <citation type="submission" date="2019-03" db="EMBL/GenBank/DDBJ databases">
        <title>Afifella sp. nov., isolated from activated sludge.</title>
        <authorList>
            <person name="Li Q."/>
            <person name="Liu Y."/>
        </authorList>
    </citation>
    <scope>NUCLEOTIDE SEQUENCE</scope>
    <source>
        <strain evidence="6">L72</strain>
    </source>
</reference>
<dbReference type="PANTHER" id="PTHR43580:SF2">
    <property type="entry name" value="CYTOKINE-LIKE NUCLEAR FACTOR N-PAC"/>
    <property type="match status" value="1"/>
</dbReference>
<dbReference type="AlphaFoldDB" id="A0A964WS20"/>
<evidence type="ECO:0000313" key="6">
    <source>
        <dbReference type="EMBL" id="MYZ46401.1"/>
    </source>
</evidence>
<feature type="domain" description="6-phosphogluconate dehydrogenase NADP-binding" evidence="4">
    <location>
        <begin position="7"/>
        <end position="164"/>
    </location>
</feature>
<accession>A0A964WS20</accession>
<protein>
    <submittedName>
        <fullName evidence="6">NAD(P)-dependent oxidoreductase</fullName>
    </submittedName>
</protein>
<dbReference type="GO" id="GO:0016054">
    <property type="term" value="P:organic acid catabolic process"/>
    <property type="evidence" value="ECO:0007669"/>
    <property type="project" value="UniProtKB-ARBA"/>
</dbReference>
<dbReference type="InterPro" id="IPR006115">
    <property type="entry name" value="6PGDH_NADP-bd"/>
</dbReference>
<dbReference type="PROSITE" id="PS00895">
    <property type="entry name" value="3_HYDROXYISOBUT_DH"/>
    <property type="match status" value="1"/>
</dbReference>
<proteinExistence type="predicted"/>
<evidence type="ECO:0000256" key="3">
    <source>
        <dbReference type="PIRSR" id="PIRSR000103-1"/>
    </source>
</evidence>
<dbReference type="InterPro" id="IPR015815">
    <property type="entry name" value="HIBADH-related"/>
</dbReference>
<dbReference type="PANTHER" id="PTHR43580">
    <property type="entry name" value="OXIDOREDUCTASE GLYR1-RELATED"/>
    <property type="match status" value="1"/>
</dbReference>
<dbReference type="GO" id="GO:0050661">
    <property type="term" value="F:NADP binding"/>
    <property type="evidence" value="ECO:0007669"/>
    <property type="project" value="InterPro"/>
</dbReference>
<dbReference type="InterPro" id="IPR029154">
    <property type="entry name" value="HIBADH-like_NADP-bd"/>
</dbReference>
<dbReference type="InterPro" id="IPR002204">
    <property type="entry name" value="3-OH-isobutyrate_DH-rel_CS"/>
</dbReference>
<dbReference type="PIRSF" id="PIRSF000103">
    <property type="entry name" value="HIBADH"/>
    <property type="match status" value="1"/>
</dbReference>
<sequence>MPPDSPVGFIGLGTMGAPMAMNVVRAGTPLVVWNRTRDRCAPLEQAGATIAPGAAELFARCETIILMLENDVATDAVLCRRSQHFAARVADHTIISMGTVSADYSKHLADDIRSAGGRYVEAPVSGSRKPAEAGQLVGMLAGEPEDIARLRAILAPVCKEIFDCGAVPAALHMKLAINTFLITMVTGLAEAAHFAERHDLDMSLFSDILNAGPMASDVSRVKIGKLAQHDFSRQAGISDVQKNNRLVVEAARHAGIASPLMEACLSLYSETEDLGFAEDDMISVLRAIEARTERASAGTGIPSHDA</sequence>
<dbReference type="GO" id="GO:0051287">
    <property type="term" value="F:NAD binding"/>
    <property type="evidence" value="ECO:0007669"/>
    <property type="project" value="InterPro"/>
</dbReference>
<evidence type="ECO:0000259" key="5">
    <source>
        <dbReference type="Pfam" id="PF14833"/>
    </source>
</evidence>
<evidence type="ECO:0000256" key="2">
    <source>
        <dbReference type="ARBA" id="ARBA00023027"/>
    </source>
</evidence>
<keyword evidence="2" id="KW-0520">NAD</keyword>
<feature type="active site" evidence="3">
    <location>
        <position position="174"/>
    </location>
</feature>
<dbReference type="RefSeq" id="WP_161138867.1">
    <property type="nucleotide sequence ID" value="NZ_SPKJ01000003.1"/>
</dbReference>
<dbReference type="OrthoDB" id="9812907at2"/>
<evidence type="ECO:0000259" key="4">
    <source>
        <dbReference type="Pfam" id="PF03446"/>
    </source>
</evidence>
<comment type="caution">
    <text evidence="6">The sequence shown here is derived from an EMBL/GenBank/DDBJ whole genome shotgun (WGS) entry which is preliminary data.</text>
</comment>
<dbReference type="Proteomes" id="UP000773614">
    <property type="component" value="Unassembled WGS sequence"/>
</dbReference>
<keyword evidence="7" id="KW-1185">Reference proteome</keyword>
<dbReference type="Gene3D" id="3.40.50.720">
    <property type="entry name" value="NAD(P)-binding Rossmann-like Domain"/>
    <property type="match status" value="1"/>
</dbReference>
<organism evidence="6 7">
    <name type="scientific">Propylenella binzhouense</name>
    <dbReference type="NCBI Taxonomy" id="2555902"/>
    <lineage>
        <taxon>Bacteria</taxon>
        <taxon>Pseudomonadati</taxon>
        <taxon>Pseudomonadota</taxon>
        <taxon>Alphaproteobacteria</taxon>
        <taxon>Hyphomicrobiales</taxon>
        <taxon>Propylenellaceae</taxon>
        <taxon>Propylenella</taxon>
    </lineage>
</organism>
<gene>
    <name evidence="6" type="ORF">E4O86_01515</name>
</gene>
<dbReference type="SUPFAM" id="SSF51735">
    <property type="entry name" value="NAD(P)-binding Rossmann-fold domains"/>
    <property type="match status" value="1"/>
</dbReference>
<dbReference type="Pfam" id="PF14833">
    <property type="entry name" value="NAD_binding_11"/>
    <property type="match status" value="1"/>
</dbReference>
<keyword evidence="1" id="KW-0560">Oxidoreductase</keyword>
<evidence type="ECO:0000256" key="1">
    <source>
        <dbReference type="ARBA" id="ARBA00023002"/>
    </source>
</evidence>
<dbReference type="InterPro" id="IPR051265">
    <property type="entry name" value="HIBADH-related_NP60_sf"/>
</dbReference>
<name>A0A964WS20_9HYPH</name>
<dbReference type="Pfam" id="PF03446">
    <property type="entry name" value="NAD_binding_2"/>
    <property type="match status" value="1"/>
</dbReference>
<dbReference type="GO" id="GO:0016491">
    <property type="term" value="F:oxidoreductase activity"/>
    <property type="evidence" value="ECO:0007669"/>
    <property type="project" value="UniProtKB-KW"/>
</dbReference>
<evidence type="ECO:0000313" key="7">
    <source>
        <dbReference type="Proteomes" id="UP000773614"/>
    </source>
</evidence>
<dbReference type="SUPFAM" id="SSF48179">
    <property type="entry name" value="6-phosphogluconate dehydrogenase C-terminal domain-like"/>
    <property type="match status" value="1"/>
</dbReference>